<comment type="caution">
    <text evidence="2">The sequence shown here is derived from an EMBL/GenBank/DDBJ whole genome shotgun (WGS) entry which is preliminary data.</text>
</comment>
<gene>
    <name evidence="2" type="ORF">Cgig2_001139</name>
</gene>
<feature type="domain" description="Reverse transcriptase zinc-binding" evidence="1">
    <location>
        <begin position="53"/>
        <end position="106"/>
    </location>
</feature>
<dbReference type="EMBL" id="JAKOGI010002196">
    <property type="protein sequence ID" value="KAJ8422630.1"/>
    <property type="molecule type" value="Genomic_DNA"/>
</dbReference>
<evidence type="ECO:0000313" key="3">
    <source>
        <dbReference type="Proteomes" id="UP001153076"/>
    </source>
</evidence>
<keyword evidence="3" id="KW-1185">Reference proteome</keyword>
<proteinExistence type="predicted"/>
<name>A0A9Q1JLB5_9CARY</name>
<dbReference type="OrthoDB" id="1244840at2759"/>
<protein>
    <recommendedName>
        <fullName evidence="1">Reverse transcriptase zinc-binding domain-containing protein</fullName>
    </recommendedName>
</protein>
<dbReference type="Pfam" id="PF13966">
    <property type="entry name" value="zf-RVT"/>
    <property type="match status" value="1"/>
</dbReference>
<dbReference type="AlphaFoldDB" id="A0A9Q1JLB5"/>
<sequence length="171" mass="19831">MLVLAESVQNQRDFEIGQHCRYQMVVRGCTEGHYSPQQDTGGILTHRKGANRPNWHTFLAWALMKQNLPVNSRLAIHSDINAECQQCHLVDGTHNHLFFQCTKAKAIKSSRPDWVNNLLQMKANKARKKIIYASIVAGLYHLWWAHNQLIFQKKDKSSEYIYKSVKEQITQ</sequence>
<dbReference type="InterPro" id="IPR026960">
    <property type="entry name" value="RVT-Znf"/>
</dbReference>
<dbReference type="Proteomes" id="UP001153076">
    <property type="component" value="Unassembled WGS sequence"/>
</dbReference>
<evidence type="ECO:0000259" key="1">
    <source>
        <dbReference type="Pfam" id="PF13966"/>
    </source>
</evidence>
<accession>A0A9Q1JLB5</accession>
<reference evidence="2" key="1">
    <citation type="submission" date="2022-04" db="EMBL/GenBank/DDBJ databases">
        <title>Carnegiea gigantea Genome sequencing and assembly v2.</title>
        <authorList>
            <person name="Copetti D."/>
            <person name="Sanderson M.J."/>
            <person name="Burquez A."/>
            <person name="Wojciechowski M.F."/>
        </authorList>
    </citation>
    <scope>NUCLEOTIDE SEQUENCE</scope>
    <source>
        <strain evidence="2">SGP5-SGP5p</strain>
        <tissue evidence="2">Aerial part</tissue>
    </source>
</reference>
<evidence type="ECO:0000313" key="2">
    <source>
        <dbReference type="EMBL" id="KAJ8422630.1"/>
    </source>
</evidence>
<organism evidence="2 3">
    <name type="scientific">Carnegiea gigantea</name>
    <dbReference type="NCBI Taxonomy" id="171969"/>
    <lineage>
        <taxon>Eukaryota</taxon>
        <taxon>Viridiplantae</taxon>
        <taxon>Streptophyta</taxon>
        <taxon>Embryophyta</taxon>
        <taxon>Tracheophyta</taxon>
        <taxon>Spermatophyta</taxon>
        <taxon>Magnoliopsida</taxon>
        <taxon>eudicotyledons</taxon>
        <taxon>Gunneridae</taxon>
        <taxon>Pentapetalae</taxon>
        <taxon>Caryophyllales</taxon>
        <taxon>Cactineae</taxon>
        <taxon>Cactaceae</taxon>
        <taxon>Cactoideae</taxon>
        <taxon>Echinocereeae</taxon>
        <taxon>Carnegiea</taxon>
    </lineage>
</organism>